<reference evidence="2 3" key="1">
    <citation type="journal article" date="1998" name="DNA Res.">
        <title>Complete sequence and gene organization of the genome of a hyper-thermophilic archaebacterium, Pyrococcus horikoshii OT3.</title>
        <authorList>
            <person name="Kawarabayasi Y."/>
            <person name="Sawada M."/>
            <person name="Horikawa H."/>
            <person name="Haikawa Y."/>
            <person name="Hino Y."/>
            <person name="Yamamoto S."/>
            <person name="Sekine M."/>
            <person name="Baba S."/>
            <person name="Kosugi H."/>
            <person name="Hosoyama A."/>
            <person name="Nagai Y."/>
            <person name="Sakai M."/>
            <person name="Ogura K."/>
            <person name="Otuka R."/>
            <person name="Nakazawa H."/>
            <person name="Takamiya M."/>
            <person name="Ohfuku Y."/>
            <person name="Funahashi T."/>
            <person name="Tanaka T."/>
            <person name="Kudoh Y."/>
            <person name="Yamazaki J."/>
            <person name="Kushida N."/>
            <person name="Oguchi A."/>
            <person name="Aoki K."/>
            <person name="Nakamura Y."/>
            <person name="Robb T.F."/>
            <person name="Horikoshi K."/>
            <person name="Masuchi Y."/>
            <person name="Shizuya H."/>
            <person name="Kikuchi H."/>
        </authorList>
    </citation>
    <scope>NUCLEOTIDE SEQUENCE [LARGE SCALE GENOMIC DNA]</scope>
    <source>
        <strain evidence="3">ATCC 700860 / DSM 12428 / JCM 9974 / NBRC 100139 / OT-3</strain>
    </source>
</reference>
<proteinExistence type="predicted"/>
<evidence type="ECO:0000313" key="2">
    <source>
        <dbReference type="EMBL" id="BAA29292.1"/>
    </source>
</evidence>
<sequence length="52" mass="5324">MGSLAGAARPRKGIGGALRSAQAGQESAVECKGKSRPDWTRNRGGSSPERVA</sequence>
<feature type="compositionally biased region" description="Basic and acidic residues" evidence="1">
    <location>
        <begin position="29"/>
        <end position="41"/>
    </location>
</feature>
<dbReference type="KEGG" id="pho:PHS003"/>
<evidence type="ECO:0000313" key="3">
    <source>
        <dbReference type="Proteomes" id="UP000000752"/>
    </source>
</evidence>
<feature type="region of interest" description="Disordered" evidence="1">
    <location>
        <begin position="1"/>
        <end position="52"/>
    </location>
</feature>
<protein>
    <submittedName>
        <fullName evidence="2">Uncharacterized protein</fullName>
    </submittedName>
</protein>
<dbReference type="Proteomes" id="UP000000752">
    <property type="component" value="Chromosome"/>
</dbReference>
<name>O74086_PYRHO</name>
<gene>
    <name evidence="2" type="ORF">PHS003</name>
</gene>
<dbReference type="PIR" id="E71245">
    <property type="entry name" value="E71245"/>
</dbReference>
<dbReference type="AlphaFoldDB" id="O74086"/>
<dbReference type="EnsemblBacteria" id="BAA29292">
    <property type="protein sequence ID" value="BAA29292"/>
    <property type="gene ID" value="BAA29292"/>
</dbReference>
<keyword evidence="3" id="KW-1185">Reference proteome</keyword>
<accession>O74086</accession>
<dbReference type="EMBL" id="BA000001">
    <property type="protein sequence ID" value="BAA29292.1"/>
    <property type="molecule type" value="Genomic_DNA"/>
</dbReference>
<evidence type="ECO:0000256" key="1">
    <source>
        <dbReference type="SAM" id="MobiDB-lite"/>
    </source>
</evidence>
<dbReference type="STRING" id="70601.gene:9377136"/>
<organism evidence="2 3">
    <name type="scientific">Pyrococcus horikoshii (strain ATCC 700860 / DSM 12428 / JCM 9974 / NBRC 100139 / OT-3)</name>
    <dbReference type="NCBI Taxonomy" id="70601"/>
    <lineage>
        <taxon>Archaea</taxon>
        <taxon>Methanobacteriati</taxon>
        <taxon>Methanobacteriota</taxon>
        <taxon>Thermococci</taxon>
        <taxon>Thermococcales</taxon>
        <taxon>Thermococcaceae</taxon>
        <taxon>Pyrococcus</taxon>
    </lineage>
</organism>